<name>A0A378N6R4_MANHA</name>
<dbReference type="EMBL" id="UGPN01000002">
    <property type="protein sequence ID" value="STY64122.1"/>
    <property type="molecule type" value="Genomic_DNA"/>
</dbReference>
<protein>
    <submittedName>
        <fullName evidence="1">Uncharacterized protein</fullName>
    </submittedName>
</protein>
<evidence type="ECO:0000313" key="1">
    <source>
        <dbReference type="EMBL" id="STY64122.1"/>
    </source>
</evidence>
<dbReference type="AlphaFoldDB" id="A0A378N6R4"/>
<dbReference type="STRING" id="75985.WC39_07975"/>
<proteinExistence type="predicted"/>
<accession>A0A378N6R4</accession>
<reference evidence="1 2" key="1">
    <citation type="submission" date="2018-06" db="EMBL/GenBank/DDBJ databases">
        <authorList>
            <consortium name="Pathogen Informatics"/>
            <person name="Doyle S."/>
        </authorList>
    </citation>
    <scope>NUCLEOTIDE SEQUENCE [LARGE SCALE GENOMIC DNA]</scope>
    <source>
        <strain evidence="1 2">NCTC10638</strain>
    </source>
</reference>
<organism evidence="1 2">
    <name type="scientific">Mannheimia haemolytica</name>
    <name type="common">Pasteurella haemolytica</name>
    <dbReference type="NCBI Taxonomy" id="75985"/>
    <lineage>
        <taxon>Bacteria</taxon>
        <taxon>Pseudomonadati</taxon>
        <taxon>Pseudomonadota</taxon>
        <taxon>Gammaproteobacteria</taxon>
        <taxon>Pasteurellales</taxon>
        <taxon>Pasteurellaceae</taxon>
        <taxon>Mannheimia</taxon>
    </lineage>
</organism>
<gene>
    <name evidence="1" type="ORF">NCTC10638_03297</name>
</gene>
<sequence>MSDSVLNTYFKHALVKAGFPDTLDMEYSLSHCQGDGVAFYGRLGTDDLIQLFNHLNPQKRKQKMFANLLTHIESWETHDDIGFEIIRNRFGYRYSHWNTMELYAKTADQLVFFNDSDARRNWYFPTSKVDKYKGLWDEFIQDLEQYIKGISRELETNGYQIIDASPYQTETVFKFNTENYLVELKRKPSEFYSEPVDWVFGDECDFKTSIEELLQGKVYYADFEAIVTDKESGIQLGFDSISGLSCSRMTEHLVVIGKNLSVMLSLLPVAMPHVLLTYTLNLQIFTLI</sequence>
<evidence type="ECO:0000313" key="2">
    <source>
        <dbReference type="Proteomes" id="UP000254802"/>
    </source>
</evidence>
<dbReference type="Proteomes" id="UP000254802">
    <property type="component" value="Unassembled WGS sequence"/>
</dbReference>